<dbReference type="Proteomes" id="UP000437736">
    <property type="component" value="Unassembled WGS sequence"/>
</dbReference>
<dbReference type="PANTHER" id="PTHR43201:SF8">
    <property type="entry name" value="ACYL-COA SYNTHETASE FAMILY MEMBER 3"/>
    <property type="match status" value="1"/>
</dbReference>
<feature type="non-terminal residue" evidence="4">
    <location>
        <position position="255"/>
    </location>
</feature>
<dbReference type="SUPFAM" id="SSF56801">
    <property type="entry name" value="Acetyl-CoA synthetase-like"/>
    <property type="match status" value="1"/>
</dbReference>
<proteinExistence type="inferred from homology"/>
<protein>
    <submittedName>
        <fullName evidence="4">AMP-binding protein</fullName>
    </submittedName>
</protein>
<dbReference type="InterPro" id="IPR025110">
    <property type="entry name" value="AMP-bd_C"/>
</dbReference>
<evidence type="ECO:0000313" key="4">
    <source>
        <dbReference type="EMBL" id="MST35130.1"/>
    </source>
</evidence>
<dbReference type="PANTHER" id="PTHR43201">
    <property type="entry name" value="ACYL-COA SYNTHETASE"/>
    <property type="match status" value="1"/>
</dbReference>
<organism evidence="4 5">
    <name type="scientific">Acidiferrimicrobium australe</name>
    <dbReference type="NCBI Taxonomy" id="2664430"/>
    <lineage>
        <taxon>Bacteria</taxon>
        <taxon>Bacillati</taxon>
        <taxon>Actinomycetota</taxon>
        <taxon>Acidimicrobiia</taxon>
        <taxon>Acidimicrobiales</taxon>
        <taxon>Acidimicrobiaceae</taxon>
        <taxon>Acidiferrimicrobium</taxon>
    </lineage>
</organism>
<sequence>PLRRGGRLVHTGRPTPEGYADAVVNRGGTLCFGVPTVWGRVAQSPVAGALRAARLLVSGSAPLPVTVFDAVEARCGHQLLERYGMTETLITLSGRVDGTRRAGSVGGPLAGVAARVVGEDGAAVPADGESIGGLQVRGPTLMTGYLGRPADTAASFTPDGWFVTGDAVTVGPDGAHRIVGRASTDLIKTGGFRVGAGEVEATLLAHPGVREAAVVGEPDDDLGQVVVAYVVTEGDAGDLGAWVGERLAAHKRPRR</sequence>
<keyword evidence="5" id="KW-1185">Reference proteome</keyword>
<feature type="non-terminal residue" evidence="4">
    <location>
        <position position="1"/>
    </location>
</feature>
<feature type="domain" description="AMP-binding enzyme C-terminal" evidence="3">
    <location>
        <begin position="198"/>
        <end position="254"/>
    </location>
</feature>
<dbReference type="Gene3D" id="3.30.300.30">
    <property type="match status" value="1"/>
</dbReference>
<dbReference type="Pfam" id="PF00501">
    <property type="entry name" value="AMP-binding"/>
    <property type="match status" value="1"/>
</dbReference>
<accession>A0ABW9QZ68</accession>
<dbReference type="InterPro" id="IPR045851">
    <property type="entry name" value="AMP-bd_C_sf"/>
</dbReference>
<evidence type="ECO:0000259" key="2">
    <source>
        <dbReference type="Pfam" id="PF00501"/>
    </source>
</evidence>
<evidence type="ECO:0000313" key="5">
    <source>
        <dbReference type="Proteomes" id="UP000437736"/>
    </source>
</evidence>
<dbReference type="Gene3D" id="3.40.50.12780">
    <property type="entry name" value="N-terminal domain of ligase-like"/>
    <property type="match status" value="1"/>
</dbReference>
<gene>
    <name evidence="4" type="ORF">GHK86_20660</name>
</gene>
<name>A0ABW9QZ68_9ACTN</name>
<dbReference type="InterPro" id="IPR042099">
    <property type="entry name" value="ANL_N_sf"/>
</dbReference>
<dbReference type="InterPro" id="IPR000873">
    <property type="entry name" value="AMP-dep_synth/lig_dom"/>
</dbReference>
<dbReference type="Pfam" id="PF13193">
    <property type="entry name" value="AMP-binding_C"/>
    <property type="match status" value="1"/>
</dbReference>
<dbReference type="EMBL" id="WJHE01001454">
    <property type="protein sequence ID" value="MST35130.1"/>
    <property type="molecule type" value="Genomic_DNA"/>
</dbReference>
<feature type="domain" description="AMP-dependent synthetase/ligase" evidence="2">
    <location>
        <begin position="1"/>
        <end position="146"/>
    </location>
</feature>
<reference evidence="4 5" key="1">
    <citation type="submission" date="2019-11" db="EMBL/GenBank/DDBJ databases">
        <title>Acidiferrimicrobium australis gen. nov., sp. nov., an acidophilic and obligately heterotrophic, member of the Actinobacteria that catalyses dissimilatory oxido- reduction of iron isolated from metal-rich acidic water in Chile.</title>
        <authorList>
            <person name="Gonzalez D."/>
            <person name="Huber K."/>
            <person name="Hedrich S."/>
            <person name="Rojas-Villalobos C."/>
            <person name="Quatrini R."/>
            <person name="Dinamarca M.A."/>
            <person name="Schwarz A."/>
            <person name="Canales C."/>
            <person name="Nancucheo I."/>
        </authorList>
    </citation>
    <scope>NUCLEOTIDE SEQUENCE [LARGE SCALE GENOMIC DNA]</scope>
    <source>
        <strain evidence="4 5">USS-CCA1</strain>
    </source>
</reference>
<comment type="similarity">
    <text evidence="1">Belongs to the ATP-dependent AMP-binding enzyme family.</text>
</comment>
<evidence type="ECO:0000259" key="3">
    <source>
        <dbReference type="Pfam" id="PF13193"/>
    </source>
</evidence>
<evidence type="ECO:0000256" key="1">
    <source>
        <dbReference type="ARBA" id="ARBA00006432"/>
    </source>
</evidence>
<comment type="caution">
    <text evidence="4">The sequence shown here is derived from an EMBL/GenBank/DDBJ whole genome shotgun (WGS) entry which is preliminary data.</text>
</comment>